<feature type="compositionally biased region" description="Low complexity" evidence="9">
    <location>
        <begin position="39"/>
        <end position="48"/>
    </location>
</feature>
<feature type="region of interest" description="Disordered" evidence="9">
    <location>
        <begin position="34"/>
        <end position="53"/>
    </location>
</feature>
<dbReference type="PANTHER" id="PTHR11616:SF321">
    <property type="entry name" value="SODIUM-DEPENDENT NUTRIENT AMINO ACID TRANSPORTER 1-RELATED"/>
    <property type="match status" value="1"/>
</dbReference>
<organism evidence="11 12">
    <name type="scientific">Aplysia californica</name>
    <name type="common">California sea hare</name>
    <dbReference type="NCBI Taxonomy" id="6500"/>
    <lineage>
        <taxon>Eukaryota</taxon>
        <taxon>Metazoa</taxon>
        <taxon>Spiralia</taxon>
        <taxon>Lophotrochozoa</taxon>
        <taxon>Mollusca</taxon>
        <taxon>Gastropoda</taxon>
        <taxon>Heterobranchia</taxon>
        <taxon>Euthyneura</taxon>
        <taxon>Tectipleura</taxon>
        <taxon>Aplysiida</taxon>
        <taxon>Aplysioidea</taxon>
        <taxon>Aplysiidae</taxon>
        <taxon>Aplysia</taxon>
    </lineage>
</organism>
<feature type="transmembrane region" description="Helical" evidence="10">
    <location>
        <begin position="364"/>
        <end position="381"/>
    </location>
</feature>
<feature type="transmembrane region" description="Helical" evidence="10">
    <location>
        <begin position="61"/>
        <end position="78"/>
    </location>
</feature>
<evidence type="ECO:0000256" key="8">
    <source>
        <dbReference type="RuleBase" id="RU003732"/>
    </source>
</evidence>
<comment type="similarity">
    <text evidence="2 8">Belongs to the sodium:neurotransmitter symporter (SNF) (TC 2.A.22) family.</text>
</comment>
<evidence type="ECO:0000256" key="7">
    <source>
        <dbReference type="ARBA" id="ARBA00023180"/>
    </source>
</evidence>
<keyword evidence="4 8" id="KW-0812">Transmembrane</keyword>
<keyword evidence="11" id="KW-1185">Reference proteome</keyword>
<feature type="transmembrane region" description="Helical" evidence="10">
    <location>
        <begin position="318"/>
        <end position="344"/>
    </location>
</feature>
<dbReference type="SUPFAM" id="SSF161070">
    <property type="entry name" value="SNF-like"/>
    <property type="match status" value="1"/>
</dbReference>
<evidence type="ECO:0000256" key="10">
    <source>
        <dbReference type="SAM" id="Phobius"/>
    </source>
</evidence>
<dbReference type="Pfam" id="PF00209">
    <property type="entry name" value="SNF"/>
    <property type="match status" value="2"/>
</dbReference>
<keyword evidence="6 10" id="KW-0472">Membrane</keyword>
<protein>
    <recommendedName>
        <fullName evidence="8">Transporter</fullName>
    </recommendedName>
</protein>
<feature type="transmembrane region" description="Helical" evidence="10">
    <location>
        <begin position="143"/>
        <end position="160"/>
    </location>
</feature>
<dbReference type="PANTHER" id="PTHR11616">
    <property type="entry name" value="SODIUM/CHLORIDE DEPENDENT TRANSPORTER"/>
    <property type="match status" value="1"/>
</dbReference>
<name>A0ABM1VQT1_APLCA</name>
<comment type="subcellular location">
    <subcellularLocation>
        <location evidence="1">Membrane</location>
        <topology evidence="1">Multi-pass membrane protein</topology>
    </subcellularLocation>
</comment>
<dbReference type="InterPro" id="IPR000175">
    <property type="entry name" value="Na/ntran_symport"/>
</dbReference>
<feature type="transmembrane region" description="Helical" evidence="10">
    <location>
        <begin position="452"/>
        <end position="472"/>
    </location>
</feature>
<feature type="transmembrane region" description="Helical" evidence="10">
    <location>
        <begin position="393"/>
        <end position="414"/>
    </location>
</feature>
<gene>
    <name evidence="12" type="primary">LOC101858334</name>
</gene>
<feature type="transmembrane region" description="Helical" evidence="10">
    <location>
        <begin position="115"/>
        <end position="137"/>
    </location>
</feature>
<dbReference type="GeneID" id="101858334"/>
<evidence type="ECO:0000256" key="1">
    <source>
        <dbReference type="ARBA" id="ARBA00004141"/>
    </source>
</evidence>
<feature type="transmembrane region" description="Helical" evidence="10">
    <location>
        <begin position="90"/>
        <end position="108"/>
    </location>
</feature>
<keyword evidence="8" id="KW-0769">Symport</keyword>
<evidence type="ECO:0000256" key="9">
    <source>
        <dbReference type="SAM" id="MobiDB-lite"/>
    </source>
</evidence>
<dbReference type="PRINTS" id="PR00176">
    <property type="entry name" value="NANEUSMPORT"/>
</dbReference>
<feature type="transmembrane region" description="Helical" evidence="10">
    <location>
        <begin position="566"/>
        <end position="585"/>
    </location>
</feature>
<accession>A0ABM1VQT1</accession>
<evidence type="ECO:0000256" key="6">
    <source>
        <dbReference type="ARBA" id="ARBA00023136"/>
    </source>
</evidence>
<keyword evidence="7" id="KW-0325">Glycoprotein</keyword>
<evidence type="ECO:0000313" key="11">
    <source>
        <dbReference type="Proteomes" id="UP000694888"/>
    </source>
</evidence>
<feature type="transmembrane region" description="Helical" evidence="10">
    <location>
        <begin position="493"/>
        <end position="512"/>
    </location>
</feature>
<evidence type="ECO:0000256" key="2">
    <source>
        <dbReference type="ARBA" id="ARBA00006459"/>
    </source>
</evidence>
<evidence type="ECO:0000313" key="12">
    <source>
        <dbReference type="RefSeq" id="XP_035824773.1"/>
    </source>
</evidence>
<dbReference type="InterPro" id="IPR037272">
    <property type="entry name" value="SNS_sf"/>
</dbReference>
<evidence type="ECO:0000256" key="3">
    <source>
        <dbReference type="ARBA" id="ARBA00022448"/>
    </source>
</evidence>
<keyword evidence="5 10" id="KW-1133">Transmembrane helix</keyword>
<reference evidence="12" key="1">
    <citation type="submission" date="2025-08" db="UniProtKB">
        <authorList>
            <consortium name="RefSeq"/>
        </authorList>
    </citation>
    <scope>IDENTIFICATION</scope>
</reference>
<evidence type="ECO:0000256" key="5">
    <source>
        <dbReference type="ARBA" id="ARBA00022989"/>
    </source>
</evidence>
<sequence>MVKSAGFHQDSIPLKDVEAGNVHYELPGRSQADKKLLSKDGGTSNDSSDNSRDKWGRKAEYVLSMIGYCVGLGNVWRFPYVCIRNGGGAFLIPFFICLTLCGLPLYLMEVAMAQFVGLGPFHVWSICPMFKGIGIAMNSASFFLSWYYSMILAWSLIYLVNSFRSPLPWTQCGQSWNTANCRTPHEMKTGLNGNTTLQELASNLTEYSLTSRNGTPSLDTLPQNVPDLMVSDSYNSTYSLENDTLLNSVASSVGNTSVSSSEEFWINNVLHLSSGLSEFGTIPWESGVALVVQAVIVYLCVIKGVSSVGKVVYVTATLPYILLTVLLIKGATLPGALDGVIFYLKPDFSKLVRVQTWVEASLQVFYSLGPAWGGLITMASYNKFNNNCLRDSVLLSFACEGSSVFAGFAIFTMLGHMAHTLRVPISTFANTGPGLVFVVYPEAISYLPLPQLWGVLFFIMLFTLGLDTQFVMCETLLTTLGDLFPGLMRKRQALIKLLYFAALLLISLPFATEGGMYLFQLVDWYFAAYAVIVNGILELVVVGWIYGAERFFDDIKLMLGRRPPRLFIIVWRFITPILLLVSHQISTS</sequence>
<dbReference type="PROSITE" id="PS50267">
    <property type="entry name" value="NA_NEUROTRAN_SYMP_3"/>
    <property type="match status" value="1"/>
</dbReference>
<keyword evidence="3 8" id="KW-0813">Transport</keyword>
<proteinExistence type="inferred from homology"/>
<dbReference type="RefSeq" id="XP_035824773.1">
    <property type="nucleotide sequence ID" value="XM_035968880.1"/>
</dbReference>
<dbReference type="PROSITE" id="PS00610">
    <property type="entry name" value="NA_NEUROTRAN_SYMP_1"/>
    <property type="match status" value="1"/>
</dbReference>
<evidence type="ECO:0000256" key="4">
    <source>
        <dbReference type="ARBA" id="ARBA00022692"/>
    </source>
</evidence>
<dbReference type="Proteomes" id="UP000694888">
    <property type="component" value="Unplaced"/>
</dbReference>
<feature type="transmembrane region" description="Helical" evidence="10">
    <location>
        <begin position="524"/>
        <end position="546"/>
    </location>
</feature>